<dbReference type="Proteomes" id="UP001642484">
    <property type="component" value="Unassembled WGS sequence"/>
</dbReference>
<feature type="domain" description="ZZ-type" evidence="6">
    <location>
        <begin position="307"/>
        <end position="365"/>
    </location>
</feature>
<evidence type="ECO:0000256" key="5">
    <source>
        <dbReference type="SAM" id="MobiDB-lite"/>
    </source>
</evidence>
<name>A0ABP0M1K9_9DINO</name>
<dbReference type="EMBL" id="CAXAMN010015058">
    <property type="protein sequence ID" value="CAK9044901.1"/>
    <property type="molecule type" value="Genomic_DNA"/>
</dbReference>
<dbReference type="PROSITE" id="PS01357">
    <property type="entry name" value="ZF_ZZ_1"/>
    <property type="match status" value="1"/>
</dbReference>
<dbReference type="Gene3D" id="3.30.60.90">
    <property type="match status" value="1"/>
</dbReference>
<keyword evidence="3" id="KW-0862">Zinc</keyword>
<dbReference type="InterPro" id="IPR000433">
    <property type="entry name" value="Znf_ZZ"/>
</dbReference>
<dbReference type="Gene3D" id="3.10.20.90">
    <property type="entry name" value="Phosphatidylinositol 3-kinase Catalytic Subunit, Chain A, domain 1"/>
    <property type="match status" value="1"/>
</dbReference>
<dbReference type="Pfam" id="PF00569">
    <property type="entry name" value="ZZ"/>
    <property type="match status" value="1"/>
</dbReference>
<feature type="compositionally biased region" description="Basic and acidic residues" evidence="5">
    <location>
        <begin position="95"/>
        <end position="120"/>
    </location>
</feature>
<proteinExistence type="predicted"/>
<feature type="compositionally biased region" description="Basic residues" evidence="5">
    <location>
        <begin position="448"/>
        <end position="463"/>
    </location>
</feature>
<protein>
    <recommendedName>
        <fullName evidence="6">ZZ-type domain-containing protein</fullName>
    </recommendedName>
</protein>
<feature type="region of interest" description="Disordered" evidence="5">
    <location>
        <begin position="447"/>
        <end position="474"/>
    </location>
</feature>
<feature type="compositionally biased region" description="Basic and acidic residues" evidence="5">
    <location>
        <begin position="133"/>
        <end position="142"/>
    </location>
</feature>
<keyword evidence="2 4" id="KW-0863">Zinc-finger</keyword>
<dbReference type="PANTHER" id="PTHR15090:SF0">
    <property type="entry name" value="SEQUESTOSOME-1"/>
    <property type="match status" value="1"/>
</dbReference>
<dbReference type="SMART" id="SM00291">
    <property type="entry name" value="ZnF_ZZ"/>
    <property type="match status" value="1"/>
</dbReference>
<evidence type="ECO:0000256" key="4">
    <source>
        <dbReference type="PROSITE-ProRule" id="PRU00228"/>
    </source>
</evidence>
<evidence type="ECO:0000259" key="6">
    <source>
        <dbReference type="PROSITE" id="PS50135"/>
    </source>
</evidence>
<comment type="caution">
    <text evidence="7">The sequence shown here is derived from an EMBL/GenBank/DDBJ whole genome shotgun (WGS) entry which is preliminary data.</text>
</comment>
<gene>
    <name evidence="7" type="ORF">CCMP2556_LOCUS23560</name>
</gene>
<evidence type="ECO:0000256" key="3">
    <source>
        <dbReference type="ARBA" id="ARBA00022833"/>
    </source>
</evidence>
<dbReference type="SUPFAM" id="SSF54277">
    <property type="entry name" value="CAD &amp; PB1 domains"/>
    <property type="match status" value="1"/>
</dbReference>
<dbReference type="PANTHER" id="PTHR15090">
    <property type="entry name" value="SEQUESTOSOME 1-RELATED"/>
    <property type="match status" value="1"/>
</dbReference>
<dbReference type="InterPro" id="IPR043145">
    <property type="entry name" value="Znf_ZZ_sf"/>
</dbReference>
<feature type="compositionally biased region" description="Basic and acidic residues" evidence="5">
    <location>
        <begin position="464"/>
        <end position="474"/>
    </location>
</feature>
<feature type="compositionally biased region" description="Gly residues" evidence="5">
    <location>
        <begin position="147"/>
        <end position="158"/>
    </location>
</feature>
<organism evidence="7 8">
    <name type="scientific">Durusdinium trenchii</name>
    <dbReference type="NCBI Taxonomy" id="1381693"/>
    <lineage>
        <taxon>Eukaryota</taxon>
        <taxon>Sar</taxon>
        <taxon>Alveolata</taxon>
        <taxon>Dinophyceae</taxon>
        <taxon>Suessiales</taxon>
        <taxon>Symbiodiniaceae</taxon>
        <taxon>Durusdinium</taxon>
    </lineage>
</organism>
<dbReference type="InterPro" id="IPR052260">
    <property type="entry name" value="Autophagy_Rcpt_SigReg"/>
</dbReference>
<dbReference type="CDD" id="cd05992">
    <property type="entry name" value="PB1"/>
    <property type="match status" value="1"/>
</dbReference>
<sequence length="526" mass="57047">MATTVVKVQCDDGEIYRLTLQEEPSFETIVQLVASCCPEAQAFLSHSNCALKYADDEGDLCTLAPATFEDFLCMQRAQNSRLLKLRLKMPCSGRAPEKEDMPRRAPELDRKTLSDAELPSKSDTPPQGPPPGLEKEDQDRDFSSGPGAWGPGGNGGGPRRLLSTLRMLREAGMLTPAMFASLTVQWLPLLTQRVARKVDKINHMARDGLDATLQKMLEIVQDQAAGTPGLEHYAALIAEALGGRGGQRRLGEAILEMLKALRGLGFEVQTHFCESIASSLLPYLETLTSKWFGDSCASSCSMSWQHHPGSTCSGCGAAPIVGPRFKCPACPAYDLCGNCYPQKNQLHGTCPGCRKDFQCIISPGGKDGKFRSKGNDKAEKGEYHFDWKGAGKGAGGWMEAAMGLALAHQFSGGMLGFNHHLHNGTMPFGALDPAMFDEGQDFFPWPKGRCKGKGKGKGKNKQGKGHEKEEVKAEKLGAVDGDAEQLELDRKVADLLELQLANEEVIRDLLISNHGDIAQVTKILTS</sequence>
<keyword evidence="1" id="KW-0479">Metal-binding</keyword>
<evidence type="ECO:0000256" key="2">
    <source>
        <dbReference type="ARBA" id="ARBA00022771"/>
    </source>
</evidence>
<accession>A0ABP0M1K9</accession>
<dbReference type="SUPFAM" id="SSF57850">
    <property type="entry name" value="RING/U-box"/>
    <property type="match status" value="1"/>
</dbReference>
<dbReference type="PROSITE" id="PS50135">
    <property type="entry name" value="ZF_ZZ_2"/>
    <property type="match status" value="1"/>
</dbReference>
<keyword evidence="8" id="KW-1185">Reference proteome</keyword>
<evidence type="ECO:0000256" key="1">
    <source>
        <dbReference type="ARBA" id="ARBA00022723"/>
    </source>
</evidence>
<reference evidence="7 8" key="1">
    <citation type="submission" date="2024-02" db="EMBL/GenBank/DDBJ databases">
        <authorList>
            <person name="Chen Y."/>
            <person name="Shah S."/>
            <person name="Dougan E. K."/>
            <person name="Thang M."/>
            <person name="Chan C."/>
        </authorList>
    </citation>
    <scope>NUCLEOTIDE SEQUENCE [LARGE SCALE GENOMIC DNA]</scope>
</reference>
<evidence type="ECO:0000313" key="8">
    <source>
        <dbReference type="Proteomes" id="UP001642484"/>
    </source>
</evidence>
<feature type="region of interest" description="Disordered" evidence="5">
    <location>
        <begin position="92"/>
        <end position="160"/>
    </location>
</feature>
<evidence type="ECO:0000313" key="7">
    <source>
        <dbReference type="EMBL" id="CAK9044901.1"/>
    </source>
</evidence>